<name>A0A3E4L3R0_9BACE</name>
<evidence type="ECO:0000313" key="3">
    <source>
        <dbReference type="EMBL" id="RYT73767.1"/>
    </source>
</evidence>
<reference evidence="4 5" key="1">
    <citation type="submission" date="2018-08" db="EMBL/GenBank/DDBJ databases">
        <title>A genome reference for cultivated species of the human gut microbiota.</title>
        <authorList>
            <person name="Zou Y."/>
            <person name="Xue W."/>
            <person name="Luo G."/>
        </authorList>
    </citation>
    <scope>NUCLEOTIDE SEQUENCE [LARGE SCALE GENOMIC DNA]</scope>
    <source>
        <strain evidence="1 4">AF19-10AC</strain>
        <strain evidence="2 5">AF31-23</strain>
    </source>
</reference>
<evidence type="ECO:0000313" key="2">
    <source>
        <dbReference type="EMBL" id="RHN02407.1"/>
    </source>
</evidence>
<dbReference type="OrthoDB" id="8913322at2"/>
<organism evidence="2 5">
    <name type="scientific">Bacteroides intestinalis</name>
    <dbReference type="NCBI Taxonomy" id="329854"/>
    <lineage>
        <taxon>Bacteria</taxon>
        <taxon>Pseudomonadati</taxon>
        <taxon>Bacteroidota</taxon>
        <taxon>Bacteroidia</taxon>
        <taxon>Bacteroidales</taxon>
        <taxon>Bacteroidaceae</taxon>
        <taxon>Bacteroides</taxon>
    </lineage>
</organism>
<sequence length="159" mass="18223">MGNIFKKIFSLTRDNESKPDFQTCCTPMEIFDEQKVKAIVKHWLLSIDEYETIPDDIVALNFNLWEAVEEDGGSCYTLELTGAKQYDAEDDDWACEEDFDPRLRNCDALQLSSAIPWENILKGLVKVLKELKVELGEINLFQVEHITVGFTEGDLEVIK</sequence>
<evidence type="ECO:0000313" key="4">
    <source>
        <dbReference type="Proteomes" id="UP000284772"/>
    </source>
</evidence>
<evidence type="ECO:0000313" key="1">
    <source>
        <dbReference type="EMBL" id="RGT50059.1"/>
    </source>
</evidence>
<dbReference type="EMBL" id="QRQM01000034">
    <property type="protein sequence ID" value="RHN02407.1"/>
    <property type="molecule type" value="Genomic_DNA"/>
</dbReference>
<dbReference type="AlphaFoldDB" id="A0A3E4L3R0"/>
<proteinExistence type="predicted"/>
<evidence type="ECO:0000313" key="5">
    <source>
        <dbReference type="Proteomes" id="UP000286003"/>
    </source>
</evidence>
<dbReference type="EMBL" id="QRWT01000016">
    <property type="protein sequence ID" value="RGT50059.1"/>
    <property type="molecule type" value="Genomic_DNA"/>
</dbReference>
<dbReference type="Proteomes" id="UP000291191">
    <property type="component" value="Unassembled WGS sequence"/>
</dbReference>
<dbReference type="Proteomes" id="UP000284772">
    <property type="component" value="Unassembled WGS sequence"/>
</dbReference>
<dbReference type="EMBL" id="RCXO01000049">
    <property type="protein sequence ID" value="RYT73767.1"/>
    <property type="molecule type" value="Genomic_DNA"/>
</dbReference>
<dbReference type="RefSeq" id="WP_021967030.1">
    <property type="nucleotide sequence ID" value="NZ_DAWCKB010000172.1"/>
</dbReference>
<protein>
    <submittedName>
        <fullName evidence="2">Uncharacterized protein</fullName>
    </submittedName>
</protein>
<gene>
    <name evidence="1" type="ORF">DWX27_14595</name>
    <name evidence="2" type="ORF">DWZ32_21090</name>
    <name evidence="3" type="ORF">EAJ06_22900</name>
</gene>
<accession>A0A3E4L3R0</accession>
<dbReference type="Proteomes" id="UP000286003">
    <property type="component" value="Unassembled WGS sequence"/>
</dbReference>
<keyword evidence="6" id="KW-1185">Reference proteome</keyword>
<evidence type="ECO:0000313" key="6">
    <source>
        <dbReference type="Proteomes" id="UP000291191"/>
    </source>
</evidence>
<comment type="caution">
    <text evidence="2">The sequence shown here is derived from an EMBL/GenBank/DDBJ whole genome shotgun (WGS) entry which is preliminary data.</text>
</comment>
<reference evidence="3 6" key="2">
    <citation type="journal article" date="2019" name="Science, e1252229">
        <title>Invertible promoters mediate bacterial phase variation, antibiotic resistance, and host adaptation in the gut.</title>
        <authorList>
            <person name="Jiang X."/>
            <person name="Hall A.B."/>
            <person name="Arthur T.D."/>
            <person name="Plichta D.R."/>
            <person name="Covington C.T."/>
            <person name="Poyet M."/>
            <person name="Crothers J."/>
            <person name="Moses P.L."/>
            <person name="Tolonen A.C."/>
            <person name="Vlamakis H."/>
            <person name="Alm E.J."/>
            <person name="Xavier R.J."/>
        </authorList>
    </citation>
    <scope>NUCLEOTIDE SEQUENCE [LARGE SCALE GENOMIC DNA]</scope>
    <source>
        <strain evidence="3">Bf_0095</strain>
        <strain evidence="6">bf_0095</strain>
    </source>
</reference>